<evidence type="ECO:0000256" key="2">
    <source>
        <dbReference type="PROSITE-ProRule" id="PRU00335"/>
    </source>
</evidence>
<dbReference type="InterPro" id="IPR050109">
    <property type="entry name" value="HTH-type_TetR-like_transc_reg"/>
</dbReference>
<feature type="DNA-binding region" description="H-T-H motif" evidence="2">
    <location>
        <begin position="29"/>
        <end position="48"/>
    </location>
</feature>
<feature type="domain" description="HTH tetR-type" evidence="4">
    <location>
        <begin position="6"/>
        <end position="66"/>
    </location>
</feature>
<comment type="caution">
    <text evidence="5">The sequence shown here is derived from an EMBL/GenBank/DDBJ whole genome shotgun (WGS) entry which is preliminary data.</text>
</comment>
<feature type="transmembrane region" description="Helical" evidence="3">
    <location>
        <begin position="155"/>
        <end position="176"/>
    </location>
</feature>
<dbReference type="AlphaFoldDB" id="A0A2V3PYX8"/>
<organism evidence="5 6">
    <name type="scientific">Dysgonomonas alginatilytica</name>
    <dbReference type="NCBI Taxonomy" id="1605892"/>
    <lineage>
        <taxon>Bacteria</taxon>
        <taxon>Pseudomonadati</taxon>
        <taxon>Bacteroidota</taxon>
        <taxon>Bacteroidia</taxon>
        <taxon>Bacteroidales</taxon>
        <taxon>Dysgonomonadaceae</taxon>
        <taxon>Dysgonomonas</taxon>
    </lineage>
</organism>
<reference evidence="5 6" key="1">
    <citation type="submission" date="2018-03" db="EMBL/GenBank/DDBJ databases">
        <title>Genomic Encyclopedia of Archaeal and Bacterial Type Strains, Phase II (KMG-II): from individual species to whole genera.</title>
        <authorList>
            <person name="Goeker M."/>
        </authorList>
    </citation>
    <scope>NUCLEOTIDE SEQUENCE [LARGE SCALE GENOMIC DNA]</scope>
    <source>
        <strain evidence="5 6">DSM 100214</strain>
    </source>
</reference>
<keyword evidence="1 2" id="KW-0238">DNA-binding</keyword>
<protein>
    <submittedName>
        <fullName evidence="5">AcrR family transcriptional regulator</fullName>
    </submittedName>
</protein>
<sequence length="204" mass="23680">MEKKDITTEQTILEAAEHEFLEKGFAGAKTTAIAKRAGVNHAMIHYYFRTKENLFSMVYQQKIKTLAESFSQSFNQDLPFSEQLRLAIGNHYDFVAANPRLLFFIYGEIITDDERKKMLVKSVFPKLKNIVRRLKEGIDTEVENGTIRFIRPTELLMNIIALNAITFLAMPLLQVIRRDSKEVEKLLLQRRENNILFIINGLRV</sequence>
<dbReference type="SUPFAM" id="SSF48498">
    <property type="entry name" value="Tetracyclin repressor-like, C-terminal domain"/>
    <property type="match status" value="1"/>
</dbReference>
<dbReference type="Pfam" id="PF00440">
    <property type="entry name" value="TetR_N"/>
    <property type="match status" value="1"/>
</dbReference>
<keyword evidence="3" id="KW-0472">Membrane</keyword>
<dbReference type="PANTHER" id="PTHR30328:SF54">
    <property type="entry name" value="HTH-TYPE TRANSCRIPTIONAL REPRESSOR SCO4008"/>
    <property type="match status" value="1"/>
</dbReference>
<evidence type="ECO:0000313" key="6">
    <source>
        <dbReference type="Proteomes" id="UP000247973"/>
    </source>
</evidence>
<dbReference type="PRINTS" id="PR00455">
    <property type="entry name" value="HTHTETR"/>
</dbReference>
<evidence type="ECO:0000256" key="3">
    <source>
        <dbReference type="SAM" id="Phobius"/>
    </source>
</evidence>
<evidence type="ECO:0000313" key="5">
    <source>
        <dbReference type="EMBL" id="PXV67371.1"/>
    </source>
</evidence>
<gene>
    <name evidence="5" type="ORF">CLV62_10344</name>
</gene>
<keyword evidence="3" id="KW-1133">Transmembrane helix</keyword>
<evidence type="ECO:0000256" key="1">
    <source>
        <dbReference type="ARBA" id="ARBA00023125"/>
    </source>
</evidence>
<dbReference type="Gene3D" id="1.10.357.10">
    <property type="entry name" value="Tetracycline Repressor, domain 2"/>
    <property type="match status" value="1"/>
</dbReference>
<evidence type="ECO:0000259" key="4">
    <source>
        <dbReference type="PROSITE" id="PS50977"/>
    </source>
</evidence>
<dbReference type="PROSITE" id="PS50977">
    <property type="entry name" value="HTH_TETR_2"/>
    <property type="match status" value="1"/>
</dbReference>
<proteinExistence type="predicted"/>
<name>A0A2V3PYX8_9BACT</name>
<dbReference type="InterPro" id="IPR001647">
    <property type="entry name" value="HTH_TetR"/>
</dbReference>
<dbReference type="EMBL" id="QICL01000003">
    <property type="protein sequence ID" value="PXV67371.1"/>
    <property type="molecule type" value="Genomic_DNA"/>
</dbReference>
<dbReference type="PANTHER" id="PTHR30328">
    <property type="entry name" value="TRANSCRIPTIONAL REPRESSOR"/>
    <property type="match status" value="1"/>
</dbReference>
<dbReference type="InterPro" id="IPR009057">
    <property type="entry name" value="Homeodomain-like_sf"/>
</dbReference>
<keyword evidence="6" id="KW-1185">Reference proteome</keyword>
<dbReference type="GO" id="GO:0003677">
    <property type="term" value="F:DNA binding"/>
    <property type="evidence" value="ECO:0007669"/>
    <property type="project" value="UniProtKB-UniRule"/>
</dbReference>
<accession>A0A2V3PYX8</accession>
<keyword evidence="3" id="KW-0812">Transmembrane</keyword>
<dbReference type="SUPFAM" id="SSF46689">
    <property type="entry name" value="Homeodomain-like"/>
    <property type="match status" value="1"/>
</dbReference>
<dbReference type="Proteomes" id="UP000247973">
    <property type="component" value="Unassembled WGS sequence"/>
</dbReference>
<dbReference type="InterPro" id="IPR036271">
    <property type="entry name" value="Tet_transcr_reg_TetR-rel_C_sf"/>
</dbReference>
<dbReference type="RefSeq" id="WP_170120008.1">
    <property type="nucleotide sequence ID" value="NZ_QICL01000003.1"/>
</dbReference>